<sequence>MKGLEAVTRRHREYCKTTPPTGVELDLAMQVKMQQLSRWLVHSILATHQGMPAGLPMYCNGRNPAGSTALLSANSWGQSTLRERHSCPFSHELPDALSCAIHRCMKRVADSVVAEAFHRGRKGCDLRKIEVGPRSQSRWQVASMQSTQSHAHPLRRAREVWFLDGMAL</sequence>
<dbReference type="Proteomes" id="UP000800036">
    <property type="component" value="Unassembled WGS sequence"/>
</dbReference>
<organism evidence="1 2">
    <name type="scientific">Bimuria novae-zelandiae CBS 107.79</name>
    <dbReference type="NCBI Taxonomy" id="1447943"/>
    <lineage>
        <taxon>Eukaryota</taxon>
        <taxon>Fungi</taxon>
        <taxon>Dikarya</taxon>
        <taxon>Ascomycota</taxon>
        <taxon>Pezizomycotina</taxon>
        <taxon>Dothideomycetes</taxon>
        <taxon>Pleosporomycetidae</taxon>
        <taxon>Pleosporales</taxon>
        <taxon>Massarineae</taxon>
        <taxon>Didymosphaeriaceae</taxon>
        <taxon>Bimuria</taxon>
    </lineage>
</organism>
<evidence type="ECO:0000313" key="1">
    <source>
        <dbReference type="EMBL" id="KAF1972991.1"/>
    </source>
</evidence>
<reference evidence="1" key="1">
    <citation type="journal article" date="2020" name="Stud. Mycol.">
        <title>101 Dothideomycetes genomes: a test case for predicting lifestyles and emergence of pathogens.</title>
        <authorList>
            <person name="Haridas S."/>
            <person name="Albert R."/>
            <person name="Binder M."/>
            <person name="Bloem J."/>
            <person name="Labutti K."/>
            <person name="Salamov A."/>
            <person name="Andreopoulos B."/>
            <person name="Baker S."/>
            <person name="Barry K."/>
            <person name="Bills G."/>
            <person name="Bluhm B."/>
            <person name="Cannon C."/>
            <person name="Castanera R."/>
            <person name="Culley D."/>
            <person name="Daum C."/>
            <person name="Ezra D."/>
            <person name="Gonzalez J."/>
            <person name="Henrissat B."/>
            <person name="Kuo A."/>
            <person name="Liang C."/>
            <person name="Lipzen A."/>
            <person name="Lutzoni F."/>
            <person name="Magnuson J."/>
            <person name="Mondo S."/>
            <person name="Nolan M."/>
            <person name="Ohm R."/>
            <person name="Pangilinan J."/>
            <person name="Park H.-J."/>
            <person name="Ramirez L."/>
            <person name="Alfaro M."/>
            <person name="Sun H."/>
            <person name="Tritt A."/>
            <person name="Yoshinaga Y."/>
            <person name="Zwiers L.-H."/>
            <person name="Turgeon B."/>
            <person name="Goodwin S."/>
            <person name="Spatafora J."/>
            <person name="Crous P."/>
            <person name="Grigoriev I."/>
        </authorList>
    </citation>
    <scope>NUCLEOTIDE SEQUENCE</scope>
    <source>
        <strain evidence="1">CBS 107.79</strain>
    </source>
</reference>
<name>A0A6A5V733_9PLEO</name>
<gene>
    <name evidence="1" type="ORF">BU23DRAFT_140748</name>
</gene>
<accession>A0A6A5V733</accession>
<proteinExistence type="predicted"/>
<dbReference type="EMBL" id="ML976683">
    <property type="protein sequence ID" value="KAF1972991.1"/>
    <property type="molecule type" value="Genomic_DNA"/>
</dbReference>
<protein>
    <submittedName>
        <fullName evidence="1">Uncharacterized protein</fullName>
    </submittedName>
</protein>
<keyword evidence="2" id="KW-1185">Reference proteome</keyword>
<evidence type="ECO:0000313" key="2">
    <source>
        <dbReference type="Proteomes" id="UP000800036"/>
    </source>
</evidence>
<dbReference type="AlphaFoldDB" id="A0A6A5V733"/>